<evidence type="ECO:0000256" key="2">
    <source>
        <dbReference type="ARBA" id="ARBA00006271"/>
    </source>
</evidence>
<evidence type="ECO:0000256" key="9">
    <source>
        <dbReference type="ARBA" id="ARBA00023242"/>
    </source>
</evidence>
<evidence type="ECO:0000256" key="6">
    <source>
        <dbReference type="ARBA" id="ARBA00022840"/>
    </source>
</evidence>
<dbReference type="SUPFAM" id="SSF52540">
    <property type="entry name" value="P-loop containing nucleoside triphosphate hydrolases"/>
    <property type="match status" value="1"/>
</dbReference>
<dbReference type="InterPro" id="IPR007861">
    <property type="entry name" value="DNA_mismatch_repair_MutS_clamp"/>
</dbReference>
<dbReference type="SUPFAM" id="SSF48334">
    <property type="entry name" value="DNA repair protein MutS, domain III"/>
    <property type="match status" value="1"/>
</dbReference>
<dbReference type="InterPro" id="IPR036187">
    <property type="entry name" value="DNA_mismatch_repair_MutS_sf"/>
</dbReference>
<evidence type="ECO:0000256" key="7">
    <source>
        <dbReference type="ARBA" id="ARBA00023125"/>
    </source>
</evidence>
<dbReference type="InterPro" id="IPR016151">
    <property type="entry name" value="DNA_mismatch_repair_MutS_N"/>
</dbReference>
<evidence type="ECO:0000313" key="14">
    <source>
        <dbReference type="EMBL" id="CAK8677782.1"/>
    </source>
</evidence>
<reference evidence="14 15" key="1">
    <citation type="submission" date="2024-02" db="EMBL/GenBank/DDBJ databases">
        <authorList>
            <person name="Daric V."/>
            <person name="Darras S."/>
        </authorList>
    </citation>
    <scope>NUCLEOTIDE SEQUENCE [LARGE SCALE GENOMIC DNA]</scope>
</reference>
<keyword evidence="6" id="KW-0067">ATP-binding</keyword>
<evidence type="ECO:0000256" key="1">
    <source>
        <dbReference type="ARBA" id="ARBA00004123"/>
    </source>
</evidence>
<dbReference type="Gene3D" id="3.30.420.110">
    <property type="entry name" value="MutS, connector domain"/>
    <property type="match status" value="1"/>
</dbReference>
<keyword evidence="5 11" id="KW-0227">DNA damage</keyword>
<dbReference type="PANTHER" id="PTHR11361:SF35">
    <property type="entry name" value="DNA MISMATCH REPAIR PROTEIN MSH2"/>
    <property type="match status" value="1"/>
</dbReference>
<keyword evidence="8 11" id="KW-0234">DNA repair</keyword>
<dbReference type="Pfam" id="PF05192">
    <property type="entry name" value="MutS_III"/>
    <property type="match status" value="1"/>
</dbReference>
<dbReference type="CDD" id="cd03285">
    <property type="entry name" value="ABC_MSH2_euk"/>
    <property type="match status" value="1"/>
</dbReference>
<dbReference type="Pfam" id="PF01624">
    <property type="entry name" value="MutS_I"/>
    <property type="match status" value="1"/>
</dbReference>
<dbReference type="InterPro" id="IPR045076">
    <property type="entry name" value="MutS"/>
</dbReference>
<dbReference type="Gene3D" id="3.40.50.300">
    <property type="entry name" value="P-loop containing nucleotide triphosphate hydrolases"/>
    <property type="match status" value="1"/>
</dbReference>
<dbReference type="InterPro" id="IPR000432">
    <property type="entry name" value="DNA_mismatch_repair_MutS_C"/>
</dbReference>
<dbReference type="Gene3D" id="3.40.1170.10">
    <property type="entry name" value="DNA repair protein MutS, domain I"/>
    <property type="match status" value="1"/>
</dbReference>
<dbReference type="Gene3D" id="1.10.1420.10">
    <property type="match status" value="2"/>
</dbReference>
<dbReference type="InterPro" id="IPR007696">
    <property type="entry name" value="DNA_mismatch_repair_MutS_core"/>
</dbReference>
<dbReference type="Proteomes" id="UP001642483">
    <property type="component" value="Unassembled WGS sequence"/>
</dbReference>
<feature type="domain" description="DNA mismatch repair proteins mutS family" evidence="13">
    <location>
        <begin position="747"/>
        <end position="763"/>
    </location>
</feature>
<keyword evidence="15" id="KW-1185">Reference proteome</keyword>
<name>A0ABP0FHI8_CLALP</name>
<dbReference type="InterPro" id="IPR007695">
    <property type="entry name" value="DNA_mismatch_repair_MutS-lik_N"/>
</dbReference>
<dbReference type="PIRSF" id="PIRSF005813">
    <property type="entry name" value="MSH2"/>
    <property type="match status" value="1"/>
</dbReference>
<proteinExistence type="inferred from homology"/>
<dbReference type="SMART" id="SM00533">
    <property type="entry name" value="MUTSd"/>
    <property type="match status" value="1"/>
</dbReference>
<dbReference type="InterPro" id="IPR007860">
    <property type="entry name" value="DNA_mmatch_repair_MutS_con_dom"/>
</dbReference>
<evidence type="ECO:0000256" key="5">
    <source>
        <dbReference type="ARBA" id="ARBA00022763"/>
    </source>
</evidence>
<evidence type="ECO:0000313" key="15">
    <source>
        <dbReference type="Proteomes" id="UP001642483"/>
    </source>
</evidence>
<dbReference type="InterPro" id="IPR011184">
    <property type="entry name" value="DNA_mismatch_repair_Msh2"/>
</dbReference>
<accession>A0ABP0FHI8</accession>
<protein>
    <recommendedName>
        <fullName evidence="3">DNA mismatch repair protein Msh2</fullName>
    </recommendedName>
    <alternativeName>
        <fullName evidence="10">MutS protein homolog 2</fullName>
    </alternativeName>
</protein>
<sequence>MANLQAKRKWCIENEGAFLHFYKSMALKAETTFQVFEHGEFYTTHGKNAVMAADHVFKTQSVIKVISNGEMKLPTVFLSNLNFESMARDLLLVRHYRLEIYKQKSKSVWTVSYKASPGNLMEVEDLLFNNVDLMSTSSAVMAIRYRLEASQVFVGVGFVDTNLCEMKYAEFSDNDHFANLESTILQLGPKECVVGKLESTNEAKKLSEIIKRSGVLMTERPKSEFSTKNLDQDLSRLLKKKKSKVSGDADANMNWAVDHQFSTSCLCALVSYLELLNKEEKFGEFVADKYDLSQYMKLDSAAKLALNLFPEKFAGTVLSNRPSDSLYGILNHCQTPQGQRLLARWIKQPLIDVNHLEERLDAVQAFVEGAELRQSLISEHLKKLPDFDKFSKKFHRKKANLQDCYRVYQSIKQLPFICETIEKYSECLDSNQKLLKEIFTSPMHELYNDFNKFMEMLDTTLDFDMIQKHEFMVKSDFDPELQRLRTKMDDIECQMDNTFQKAASELQLEAGKGIKLETSPFGHVFRVTCKEEKALRNNKKFTTLDTNKAGVRFTNTRLEQLNAEYQECRESYENQQDAVVTEIVAIGSGYAEPLHSLSEVVAKLDVLLSFAQAAVNAPISYVRPKLNAVGSGSNLIKLVQSRHPCVEVQDDVSFIPNDAKLEKDVHNFLIITGPNMGGKSTYIRQIGVVILMAQIGCFVPCECAEITLVDAILARVGAGDCQVQGVSTFMAEMLETAAILRSATENSLVVIDELGRGTSTYDGFGLAWSISHKIAVDTKAACLFATHFDEMTGLADEVTSAVNYHVTALTGTDGDGQSNLTMLYKVQPGSCDRSFGIHVAECVGFPQRVIDAAKRKADDLEDYYVTPSFDIDGQGEEKSKKKRKIKQEGENVIKAFIDEVKILMKSVKSEAEKKETLKQMKEKVLASGNPFVSGVLKRKNYAENMDV</sequence>
<dbReference type="InterPro" id="IPR027417">
    <property type="entry name" value="P-loop_NTPase"/>
</dbReference>
<evidence type="ECO:0000256" key="10">
    <source>
        <dbReference type="ARBA" id="ARBA00029795"/>
    </source>
</evidence>
<dbReference type="Pfam" id="PF00488">
    <property type="entry name" value="MutS_V"/>
    <property type="match status" value="1"/>
</dbReference>
<evidence type="ECO:0000256" key="12">
    <source>
        <dbReference type="SAM" id="Coils"/>
    </source>
</evidence>
<dbReference type="EMBL" id="CAWYQH010000046">
    <property type="protein sequence ID" value="CAK8677782.1"/>
    <property type="molecule type" value="Genomic_DNA"/>
</dbReference>
<dbReference type="PROSITE" id="PS00486">
    <property type="entry name" value="DNA_MISMATCH_REPAIR_2"/>
    <property type="match status" value="1"/>
</dbReference>
<keyword evidence="12" id="KW-0175">Coiled coil</keyword>
<dbReference type="Pfam" id="PF05188">
    <property type="entry name" value="MutS_II"/>
    <property type="match status" value="1"/>
</dbReference>
<dbReference type="SMART" id="SM00534">
    <property type="entry name" value="MUTSac"/>
    <property type="match status" value="1"/>
</dbReference>
<evidence type="ECO:0000256" key="3">
    <source>
        <dbReference type="ARBA" id="ARBA00019549"/>
    </source>
</evidence>
<keyword evidence="4 11" id="KW-0547">Nucleotide-binding</keyword>
<evidence type="ECO:0000259" key="13">
    <source>
        <dbReference type="PROSITE" id="PS00486"/>
    </source>
</evidence>
<comment type="similarity">
    <text evidence="2 11">Belongs to the DNA mismatch repair MutS family.</text>
</comment>
<evidence type="ECO:0000256" key="11">
    <source>
        <dbReference type="RuleBase" id="RU003756"/>
    </source>
</evidence>
<comment type="caution">
    <text evidence="14">The sequence shown here is derived from an EMBL/GenBank/DDBJ whole genome shotgun (WGS) entry which is preliminary data.</text>
</comment>
<dbReference type="Pfam" id="PF05190">
    <property type="entry name" value="MutS_IV"/>
    <property type="match status" value="1"/>
</dbReference>
<gene>
    <name evidence="14" type="ORF">CVLEPA_LOCUS7778</name>
</gene>
<evidence type="ECO:0000256" key="4">
    <source>
        <dbReference type="ARBA" id="ARBA00022741"/>
    </source>
</evidence>
<evidence type="ECO:0000256" key="8">
    <source>
        <dbReference type="ARBA" id="ARBA00023204"/>
    </source>
</evidence>
<comment type="subcellular location">
    <subcellularLocation>
        <location evidence="1">Nucleus</location>
    </subcellularLocation>
</comment>
<organism evidence="14 15">
    <name type="scientific">Clavelina lepadiformis</name>
    <name type="common">Light-bulb sea squirt</name>
    <name type="synonym">Ascidia lepadiformis</name>
    <dbReference type="NCBI Taxonomy" id="159417"/>
    <lineage>
        <taxon>Eukaryota</taxon>
        <taxon>Metazoa</taxon>
        <taxon>Chordata</taxon>
        <taxon>Tunicata</taxon>
        <taxon>Ascidiacea</taxon>
        <taxon>Aplousobranchia</taxon>
        <taxon>Clavelinidae</taxon>
        <taxon>Clavelina</taxon>
    </lineage>
</organism>
<dbReference type="InterPro" id="IPR032642">
    <property type="entry name" value="Msh2_ATP-bd"/>
</dbReference>
<comment type="function">
    <text evidence="11">Component of the post-replicative DNA mismatch repair system (MMR).</text>
</comment>
<dbReference type="InterPro" id="IPR036678">
    <property type="entry name" value="MutS_con_dom_sf"/>
</dbReference>
<dbReference type="PANTHER" id="PTHR11361">
    <property type="entry name" value="DNA MISMATCH REPAIR PROTEIN MUTS FAMILY MEMBER"/>
    <property type="match status" value="1"/>
</dbReference>
<feature type="coiled-coil region" evidence="12">
    <location>
        <begin position="551"/>
        <end position="578"/>
    </location>
</feature>
<keyword evidence="9" id="KW-0539">Nucleus</keyword>
<keyword evidence="7 11" id="KW-0238">DNA-binding</keyword>